<accession>A0AC34QT06</accession>
<dbReference type="WBParaSite" id="JU765_v2.g19232.t1">
    <property type="protein sequence ID" value="JU765_v2.g19232.t1"/>
    <property type="gene ID" value="JU765_v2.g19232"/>
</dbReference>
<evidence type="ECO:0000313" key="2">
    <source>
        <dbReference type="WBParaSite" id="JU765_v2.g19232.t1"/>
    </source>
</evidence>
<protein>
    <submittedName>
        <fullName evidence="2">Uncharacterized protein</fullName>
    </submittedName>
</protein>
<evidence type="ECO:0000313" key="1">
    <source>
        <dbReference type="Proteomes" id="UP000887576"/>
    </source>
</evidence>
<dbReference type="Proteomes" id="UP000887576">
    <property type="component" value="Unplaced"/>
</dbReference>
<name>A0AC34QT06_9BILA</name>
<organism evidence="1 2">
    <name type="scientific">Panagrolaimus sp. JU765</name>
    <dbReference type="NCBI Taxonomy" id="591449"/>
    <lineage>
        <taxon>Eukaryota</taxon>
        <taxon>Metazoa</taxon>
        <taxon>Ecdysozoa</taxon>
        <taxon>Nematoda</taxon>
        <taxon>Chromadorea</taxon>
        <taxon>Rhabditida</taxon>
        <taxon>Tylenchina</taxon>
        <taxon>Panagrolaimomorpha</taxon>
        <taxon>Panagrolaimoidea</taxon>
        <taxon>Panagrolaimidae</taxon>
        <taxon>Panagrolaimus</taxon>
    </lineage>
</organism>
<sequence length="172" mass="19488">MAFIVPVMKKDYVLYNQTEKKKDRSNSSPIEIRTKNDATPRLSRLSCSVDIVGPSSPPIQFQVISSAPTTPKRRNHRVSIRRLNSESDIEVPKSAPPTIGSHKQVRFGFLEEIEFNEQDEQMIDNEPYTPTKDVTIQPCLKKPCSFEATPKAFKKNAVFKLVTFCSSKKSAR</sequence>
<proteinExistence type="predicted"/>
<reference evidence="2" key="1">
    <citation type="submission" date="2022-11" db="UniProtKB">
        <authorList>
            <consortium name="WormBaseParasite"/>
        </authorList>
    </citation>
    <scope>IDENTIFICATION</scope>
</reference>